<dbReference type="Gene3D" id="3.30.1330.30">
    <property type="match status" value="1"/>
</dbReference>
<dbReference type="InterPro" id="IPR001537">
    <property type="entry name" value="SpoU_MeTrfase"/>
</dbReference>
<dbReference type="PANTHER" id="PTHR46429">
    <property type="entry name" value="23S RRNA (GUANOSINE-2'-O-)-METHYLTRANSFERASE RLMB"/>
    <property type="match status" value="1"/>
</dbReference>
<keyword evidence="2 4" id="KW-0808">Transferase</keyword>
<sequence>MGKDLRIFGARAVLEALEAGEVPEKILVQHGLSGGLLTEIQQKARKQNVPLSFAPQKAFNKYASRNHQGVVAFLPAIQYLEYTDLIDSVVSVEEKPLFLLLDGLTDVRNLGAIIRTAVCTGVHGLILPTQGTAPINADTVKTSAGAVFSLSVARCPHLKDAIYYLQSSGVRIAAATEKSEESIYDQDLNQPLALLMGSEGKGIHPSLLKLSDMQLKLPMEGNIASLNVSVACGAMLYEILRQKR</sequence>
<accession>A0A1I6HI59</accession>
<dbReference type="GO" id="GO:0032259">
    <property type="term" value="P:methylation"/>
    <property type="evidence" value="ECO:0007669"/>
    <property type="project" value="UniProtKB-KW"/>
</dbReference>
<dbReference type="Pfam" id="PF08032">
    <property type="entry name" value="SpoU_sub_bind"/>
    <property type="match status" value="1"/>
</dbReference>
<evidence type="ECO:0000256" key="1">
    <source>
        <dbReference type="ARBA" id="ARBA00022603"/>
    </source>
</evidence>
<dbReference type="GO" id="GO:0005829">
    <property type="term" value="C:cytosol"/>
    <property type="evidence" value="ECO:0007669"/>
    <property type="project" value="TreeGrafter"/>
</dbReference>
<dbReference type="OrthoDB" id="9794400at2"/>
<dbReference type="AlphaFoldDB" id="A0A1I6HI59"/>
<dbReference type="STRING" id="400055.SAMN04490243_2777"/>
<dbReference type="SUPFAM" id="SSF75217">
    <property type="entry name" value="alpha/beta knot"/>
    <property type="match status" value="1"/>
</dbReference>
<gene>
    <name evidence="4" type="ORF">SAMN04490243_2777</name>
</gene>
<keyword evidence="5" id="KW-1185">Reference proteome</keyword>
<dbReference type="SMART" id="SM00967">
    <property type="entry name" value="SpoU_sub_bind"/>
    <property type="match status" value="1"/>
</dbReference>
<dbReference type="Gene3D" id="3.40.1280.10">
    <property type="match status" value="1"/>
</dbReference>
<dbReference type="Pfam" id="PF00588">
    <property type="entry name" value="SpoU_methylase"/>
    <property type="match status" value="1"/>
</dbReference>
<dbReference type="InterPro" id="IPR029026">
    <property type="entry name" value="tRNA_m1G_MTases_N"/>
</dbReference>
<dbReference type="GO" id="GO:0006396">
    <property type="term" value="P:RNA processing"/>
    <property type="evidence" value="ECO:0007669"/>
    <property type="project" value="InterPro"/>
</dbReference>
<keyword evidence="1 4" id="KW-0489">Methyltransferase</keyword>
<evidence type="ECO:0000259" key="3">
    <source>
        <dbReference type="SMART" id="SM00967"/>
    </source>
</evidence>
<dbReference type="NCBIfam" id="TIGR00186">
    <property type="entry name" value="rRNA_methyl_3"/>
    <property type="match status" value="1"/>
</dbReference>
<evidence type="ECO:0000256" key="2">
    <source>
        <dbReference type="ARBA" id="ARBA00022679"/>
    </source>
</evidence>
<dbReference type="EMBL" id="FOYQ01000002">
    <property type="protein sequence ID" value="SFR54139.1"/>
    <property type="molecule type" value="Genomic_DNA"/>
</dbReference>
<proteinExistence type="predicted"/>
<dbReference type="CDD" id="cd18103">
    <property type="entry name" value="SpoU-like_RlmB"/>
    <property type="match status" value="1"/>
</dbReference>
<name>A0A1I6HI59_9FLAO</name>
<dbReference type="InterPro" id="IPR029064">
    <property type="entry name" value="Ribosomal_eL30-like_sf"/>
</dbReference>
<dbReference type="GO" id="GO:0003723">
    <property type="term" value="F:RNA binding"/>
    <property type="evidence" value="ECO:0007669"/>
    <property type="project" value="InterPro"/>
</dbReference>
<dbReference type="Proteomes" id="UP000199534">
    <property type="component" value="Unassembled WGS sequence"/>
</dbReference>
<dbReference type="InterPro" id="IPR004441">
    <property type="entry name" value="rRNA_MeTrfase_TrmH"/>
</dbReference>
<dbReference type="GO" id="GO:0008173">
    <property type="term" value="F:RNA methyltransferase activity"/>
    <property type="evidence" value="ECO:0007669"/>
    <property type="project" value="InterPro"/>
</dbReference>
<feature type="domain" description="RNA 2-O ribose methyltransferase substrate binding" evidence="3">
    <location>
        <begin position="6"/>
        <end position="80"/>
    </location>
</feature>
<dbReference type="PANTHER" id="PTHR46429:SF1">
    <property type="entry name" value="23S RRNA (GUANOSINE-2'-O-)-METHYLTRANSFERASE RLMB"/>
    <property type="match status" value="1"/>
</dbReference>
<evidence type="ECO:0000313" key="4">
    <source>
        <dbReference type="EMBL" id="SFR54139.1"/>
    </source>
</evidence>
<dbReference type="SUPFAM" id="SSF55315">
    <property type="entry name" value="L30e-like"/>
    <property type="match status" value="1"/>
</dbReference>
<reference evidence="4 5" key="1">
    <citation type="submission" date="2016-10" db="EMBL/GenBank/DDBJ databases">
        <authorList>
            <person name="de Groot N.N."/>
        </authorList>
    </citation>
    <scope>NUCLEOTIDE SEQUENCE [LARGE SCALE GENOMIC DNA]</scope>
    <source>
        <strain evidence="4 5">DSM 21019</strain>
    </source>
</reference>
<dbReference type="RefSeq" id="WP_092983224.1">
    <property type="nucleotide sequence ID" value="NZ_FOYQ01000002.1"/>
</dbReference>
<dbReference type="InterPro" id="IPR029028">
    <property type="entry name" value="Alpha/beta_knot_MTases"/>
</dbReference>
<organism evidence="4 5">
    <name type="scientific">Robiginitalea myxolifaciens</name>
    <dbReference type="NCBI Taxonomy" id="400055"/>
    <lineage>
        <taxon>Bacteria</taxon>
        <taxon>Pseudomonadati</taxon>
        <taxon>Bacteroidota</taxon>
        <taxon>Flavobacteriia</taxon>
        <taxon>Flavobacteriales</taxon>
        <taxon>Flavobacteriaceae</taxon>
        <taxon>Robiginitalea</taxon>
    </lineage>
</organism>
<evidence type="ECO:0000313" key="5">
    <source>
        <dbReference type="Proteomes" id="UP000199534"/>
    </source>
</evidence>
<protein>
    <submittedName>
        <fullName evidence="4">23S rRNA (Guanosine2251-2'-O)-methyltransferase</fullName>
    </submittedName>
</protein>
<dbReference type="InterPro" id="IPR013123">
    <property type="entry name" value="SpoU_subst-bd"/>
</dbReference>